<proteinExistence type="inferred from homology"/>
<dbReference type="PANTHER" id="PTHR43000">
    <property type="entry name" value="DTDP-D-GLUCOSE 4,6-DEHYDRATASE-RELATED"/>
    <property type="match status" value="1"/>
</dbReference>
<dbReference type="Proteomes" id="UP000017837">
    <property type="component" value="Unassembled WGS sequence"/>
</dbReference>
<evidence type="ECO:0000256" key="1">
    <source>
        <dbReference type="ARBA" id="ARBA00005125"/>
    </source>
</evidence>
<comment type="caution">
    <text evidence="4">The sequence shown here is derived from an EMBL/GenBank/DDBJ whole genome shotgun (WGS) entry which is preliminary data.</text>
</comment>
<dbReference type="AlphaFoldDB" id="V4PS56"/>
<dbReference type="SUPFAM" id="SSF51735">
    <property type="entry name" value="NAD(P)-binding Rossmann-fold domains"/>
    <property type="match status" value="1"/>
</dbReference>
<organism evidence="4 5">
    <name type="scientific">Asticcacaulis benevestitus DSM 16100 = ATCC BAA-896</name>
    <dbReference type="NCBI Taxonomy" id="1121022"/>
    <lineage>
        <taxon>Bacteria</taxon>
        <taxon>Pseudomonadati</taxon>
        <taxon>Pseudomonadota</taxon>
        <taxon>Alphaproteobacteria</taxon>
        <taxon>Caulobacterales</taxon>
        <taxon>Caulobacteraceae</taxon>
        <taxon>Asticcacaulis</taxon>
    </lineage>
</organism>
<comment type="similarity">
    <text evidence="2">Belongs to the NAD(P)-dependent epimerase/dehydratase family.</text>
</comment>
<keyword evidence="5" id="KW-1185">Reference proteome</keyword>
<dbReference type="InterPro" id="IPR036291">
    <property type="entry name" value="NAD(P)-bd_dom_sf"/>
</dbReference>
<name>V4PS56_9CAUL</name>
<dbReference type="PATRIC" id="fig|1121022.4.peg.2172"/>
<dbReference type="eggNOG" id="COG0451">
    <property type="taxonomic scope" value="Bacteria"/>
</dbReference>
<dbReference type="EMBL" id="AWGB01000018">
    <property type="protein sequence ID" value="ESQ91126.1"/>
    <property type="molecule type" value="Genomic_DNA"/>
</dbReference>
<feature type="domain" description="NAD-dependent epimerase/dehydratase" evidence="3">
    <location>
        <begin position="4"/>
        <end position="250"/>
    </location>
</feature>
<sequence>MSKILVTGAAGFLGFFIARQLASDPNNLVVCVDNFIRGENDSLYQELTSRENVQAITADLNDSAAVALLPDDIEIIFHMAALNGTQNFYERPFEVVRCCTLPTMHLIEKYGPLNTLKRWIYAGTSEAYASTVTRFGWEVPTAENVPLGIDDIFNSRWSYGASKMHGEIATVNGCRHFDIPFTVVRFHNAYGPRMGDKHVIPDFLVRARSGVFELFGHEDTRSFIYAEDAAKATIALGYADGAKDQVVNVGSEDEMTIRDLGYAIMKAANLEGEIVLHPSPKGSVKRRAPNISLLRQIAGYEPEWTLEEGLKKTAAYYLQDSEEA</sequence>
<protein>
    <recommendedName>
        <fullName evidence="3">NAD-dependent epimerase/dehydratase domain-containing protein</fullName>
    </recommendedName>
</protein>
<dbReference type="InterPro" id="IPR001509">
    <property type="entry name" value="Epimerase_deHydtase"/>
</dbReference>
<comment type="pathway">
    <text evidence="1">Bacterial outer membrane biogenesis; LPS O-antigen biosynthesis.</text>
</comment>
<dbReference type="OrthoDB" id="9801785at2"/>
<evidence type="ECO:0000259" key="3">
    <source>
        <dbReference type="Pfam" id="PF01370"/>
    </source>
</evidence>
<dbReference type="Pfam" id="PF01370">
    <property type="entry name" value="Epimerase"/>
    <property type="match status" value="1"/>
</dbReference>
<dbReference type="STRING" id="1121022.GCA_000376105_02959"/>
<dbReference type="Gene3D" id="3.40.50.720">
    <property type="entry name" value="NAD(P)-binding Rossmann-like Domain"/>
    <property type="match status" value="1"/>
</dbReference>
<accession>V4PS56</accession>
<dbReference type="RefSeq" id="WP_018082624.1">
    <property type="nucleotide sequence ID" value="NZ_AQWM01000016.1"/>
</dbReference>
<evidence type="ECO:0000313" key="4">
    <source>
        <dbReference type="EMBL" id="ESQ91126.1"/>
    </source>
</evidence>
<evidence type="ECO:0000313" key="5">
    <source>
        <dbReference type="Proteomes" id="UP000017837"/>
    </source>
</evidence>
<gene>
    <name evidence="4" type="ORF">ABENE_10740</name>
</gene>
<evidence type="ECO:0000256" key="2">
    <source>
        <dbReference type="ARBA" id="ARBA00007637"/>
    </source>
</evidence>
<reference evidence="4 5" key="1">
    <citation type="journal article" date="2014" name="Nature">
        <title>Sequential evolution of bacterial morphology by co-option of a developmental regulator.</title>
        <authorList>
            <person name="Jiang C."/>
            <person name="Brown P.J."/>
            <person name="Ducret A."/>
            <person name="Brun Y.V."/>
        </authorList>
    </citation>
    <scope>NUCLEOTIDE SEQUENCE [LARGE SCALE GENOMIC DNA]</scope>
    <source>
        <strain evidence="4 5">DSM 16100</strain>
    </source>
</reference>